<dbReference type="Proteomes" id="UP000289946">
    <property type="component" value="Unassembled WGS sequence"/>
</dbReference>
<evidence type="ECO:0000259" key="1">
    <source>
        <dbReference type="PROSITE" id="PS50125"/>
    </source>
</evidence>
<evidence type="ECO:0000313" key="2">
    <source>
        <dbReference type="EMBL" id="RXG85647.1"/>
    </source>
</evidence>
<dbReference type="Pfam" id="PF00211">
    <property type="entry name" value="Guanylate_cyc"/>
    <property type="match status" value="1"/>
</dbReference>
<dbReference type="Gene3D" id="3.30.70.1230">
    <property type="entry name" value="Nucleotide cyclase"/>
    <property type="match status" value="1"/>
</dbReference>
<proteinExistence type="predicted"/>
<dbReference type="InterPro" id="IPR019734">
    <property type="entry name" value="TPR_rpt"/>
</dbReference>
<feature type="domain" description="Guanylate cyclase" evidence="1">
    <location>
        <begin position="15"/>
        <end position="130"/>
    </location>
</feature>
<dbReference type="InterPro" id="IPR050697">
    <property type="entry name" value="Adenylyl/Guanylyl_Cyclase_3/4"/>
</dbReference>
<sequence>MAQELPARLERRLAAILAADVAGYSRLMHHDEETTHAKLSAVLANAVAPAISAHGGRVVKNTGDGFLAEFPSAVEAVRSALQFQNRVKELTSADAEDERLALRVGINVGDVIVEPHDIFGDGVNIAARLESIAEPGGICISSSAYEHIQGKIGARFIDMGELSLKNIDRPVRAYAVVPHELATATAGTRSWPDSISSPHLSIVVLPLANLSGDPGQDYFVDGVTESLTTDLSRIRGSFVVARNTAFSYKGKPLDIRQVGRELNVRYVLEGSVQRGGNRFRVNVQLVDAQTGNHLWAERFDKPLADLLDMQDEIVSRLANTLNAQLIAAEAKRAERSLHPTALDLYFQGMARWNKRWTLENMMQARDFFERALKLDPNHVEALVGIASIDMSIAGFLLSDDIDEHFAAAETALVKAISLAPHYPPAHAFLGCLQLCTNRAAQGVAECEYALALNPNLADAHAFIGVGKIYLGRAAETEADINEAFRLSPRDEGAHRWMCWIGFSKLVLGADDDAVVWLRRGLKANPNFPIGHFHLAAALALIGKVSEARVAAKEGLALDPSFTVRRIKNFTFSDEPMLRAAGKRVVQGMRMAGVSEG</sequence>
<dbReference type="InterPro" id="IPR011990">
    <property type="entry name" value="TPR-like_helical_dom_sf"/>
</dbReference>
<dbReference type="SUPFAM" id="SSF48452">
    <property type="entry name" value="TPR-like"/>
    <property type="match status" value="1"/>
</dbReference>
<dbReference type="Gene3D" id="1.25.40.10">
    <property type="entry name" value="Tetratricopeptide repeat domain"/>
    <property type="match status" value="1"/>
</dbReference>
<dbReference type="Gene3D" id="3.40.50.10610">
    <property type="entry name" value="ABC-type transport auxiliary lipoprotein component"/>
    <property type="match status" value="1"/>
</dbReference>
<evidence type="ECO:0000313" key="3">
    <source>
        <dbReference type="Proteomes" id="UP000289946"/>
    </source>
</evidence>
<protein>
    <submittedName>
        <fullName evidence="2">Adenylate/guanylate cyclase domain-containing protein</fullName>
    </submittedName>
</protein>
<dbReference type="SMART" id="SM00028">
    <property type="entry name" value="TPR"/>
    <property type="match status" value="5"/>
</dbReference>
<dbReference type="RefSeq" id="WP_128942896.1">
    <property type="nucleotide sequence ID" value="NZ_RDRA01000043.1"/>
</dbReference>
<reference evidence="2 3" key="1">
    <citation type="submission" date="2018-10" db="EMBL/GenBank/DDBJ databases">
        <title>Bradyrhizobium sp. nov., isolated from effective nodules of peanut in China.</title>
        <authorList>
            <person name="Li Y."/>
        </authorList>
    </citation>
    <scope>NUCLEOTIDE SEQUENCE [LARGE SCALE GENOMIC DNA]</scope>
    <source>
        <strain evidence="2 3">CCBAU 51781</strain>
    </source>
</reference>
<keyword evidence="3" id="KW-1185">Reference proteome</keyword>
<organism evidence="2 3">
    <name type="scientific">Bradyrhizobium zhanjiangense</name>
    <dbReference type="NCBI Taxonomy" id="1325107"/>
    <lineage>
        <taxon>Bacteria</taxon>
        <taxon>Pseudomonadati</taxon>
        <taxon>Pseudomonadota</taxon>
        <taxon>Alphaproteobacteria</taxon>
        <taxon>Hyphomicrobiales</taxon>
        <taxon>Nitrobacteraceae</taxon>
        <taxon>Bradyrhizobium</taxon>
    </lineage>
</organism>
<dbReference type="SUPFAM" id="SSF55073">
    <property type="entry name" value="Nucleotide cyclase"/>
    <property type="match status" value="1"/>
</dbReference>
<dbReference type="PANTHER" id="PTHR43081:SF19">
    <property type="entry name" value="PH-SENSITIVE ADENYLATE CYCLASE RV1264"/>
    <property type="match status" value="1"/>
</dbReference>
<dbReference type="InterPro" id="IPR001054">
    <property type="entry name" value="A/G_cyclase"/>
</dbReference>
<dbReference type="InterPro" id="IPR029787">
    <property type="entry name" value="Nucleotide_cyclase"/>
</dbReference>
<accession>A0ABY0D8R6</accession>
<dbReference type="SMART" id="SM00044">
    <property type="entry name" value="CYCc"/>
    <property type="match status" value="1"/>
</dbReference>
<dbReference type="CDD" id="cd07302">
    <property type="entry name" value="CHD"/>
    <property type="match status" value="1"/>
</dbReference>
<dbReference type="PROSITE" id="PS50125">
    <property type="entry name" value="GUANYLATE_CYCLASE_2"/>
    <property type="match status" value="1"/>
</dbReference>
<name>A0ABY0D8R6_9BRAD</name>
<gene>
    <name evidence="2" type="ORF">EAS62_38500</name>
</gene>
<comment type="caution">
    <text evidence="2">The sequence shown here is derived from an EMBL/GenBank/DDBJ whole genome shotgun (WGS) entry which is preliminary data.</text>
</comment>
<dbReference type="EMBL" id="RDRA01000043">
    <property type="protein sequence ID" value="RXG85647.1"/>
    <property type="molecule type" value="Genomic_DNA"/>
</dbReference>
<dbReference type="PANTHER" id="PTHR43081">
    <property type="entry name" value="ADENYLATE CYCLASE, TERMINAL-DIFFERENTIATION SPECIFIC-RELATED"/>
    <property type="match status" value="1"/>
</dbReference>